<dbReference type="FunFam" id="3.30.420.80:FF:000002">
    <property type="entry name" value="40S ribosomal protein S14"/>
    <property type="match status" value="1"/>
</dbReference>
<dbReference type="GO" id="GO:0005840">
    <property type="term" value="C:ribosome"/>
    <property type="evidence" value="ECO:0007669"/>
    <property type="project" value="UniProtKB-KW"/>
</dbReference>
<dbReference type="Gene3D" id="3.30.420.80">
    <property type="entry name" value="Ribosomal protein S11"/>
    <property type="match status" value="1"/>
</dbReference>
<dbReference type="InterPro" id="IPR036967">
    <property type="entry name" value="Ribosomal_uS11_sf"/>
</dbReference>
<dbReference type="PIRSF" id="PIRSF002131">
    <property type="entry name" value="Ribosomal_S11"/>
    <property type="match status" value="1"/>
</dbReference>
<evidence type="ECO:0000256" key="2">
    <source>
        <dbReference type="ARBA" id="ARBA00022730"/>
    </source>
</evidence>
<evidence type="ECO:0000256" key="6">
    <source>
        <dbReference type="HAMAP-Rule" id="MF_01310"/>
    </source>
</evidence>
<keyword evidence="4 6" id="KW-0689">Ribosomal protein</keyword>
<comment type="function">
    <text evidence="6">Located on the platform of the 30S subunit.</text>
</comment>
<comment type="subunit">
    <text evidence="6">Part of the 30S ribosomal subunit.</text>
</comment>
<dbReference type="HAMAP" id="MF_01310">
    <property type="entry name" value="Ribosomal_uS11"/>
    <property type="match status" value="1"/>
</dbReference>
<evidence type="ECO:0000256" key="5">
    <source>
        <dbReference type="ARBA" id="ARBA00023274"/>
    </source>
</evidence>
<dbReference type="NCBIfam" id="NF007176">
    <property type="entry name" value="PRK09607.1"/>
    <property type="match status" value="1"/>
</dbReference>
<keyword evidence="2 6" id="KW-0699">rRNA-binding</keyword>
<reference evidence="8" key="1">
    <citation type="journal article" date="2022" name="Nat. Microbiol.">
        <title>Unique mobile elements and scalable gene flow at the prokaryote-eukaryote boundary revealed by circularized Asgard archaea genomes.</title>
        <authorList>
            <person name="Wu F."/>
            <person name="Speth D.R."/>
            <person name="Philosof A."/>
            <person name="Cremiere A."/>
            <person name="Narayanan A."/>
            <person name="Barco R.A."/>
            <person name="Connon S.A."/>
            <person name="Amend J.P."/>
            <person name="Antoshechkin I.A."/>
            <person name="Orphan V.J."/>
        </authorList>
    </citation>
    <scope>NUCLEOTIDE SEQUENCE</scope>
    <source>
        <strain evidence="8">PM71</strain>
    </source>
</reference>
<dbReference type="PANTHER" id="PTHR11759">
    <property type="entry name" value="40S RIBOSOMAL PROTEIN S14/30S RIBOSOMAL PROTEIN S11"/>
    <property type="match status" value="1"/>
</dbReference>
<protein>
    <recommendedName>
        <fullName evidence="6">Small ribosomal subunit protein uS11</fullName>
    </recommendedName>
</protein>
<evidence type="ECO:0000256" key="1">
    <source>
        <dbReference type="ARBA" id="ARBA00006194"/>
    </source>
</evidence>
<dbReference type="GO" id="GO:0006412">
    <property type="term" value="P:translation"/>
    <property type="evidence" value="ECO:0007669"/>
    <property type="project" value="UniProtKB-UniRule"/>
</dbReference>
<accession>A0A9Y1BIY5</accession>
<dbReference type="Proteomes" id="UP001201020">
    <property type="component" value="Chromosome"/>
</dbReference>
<evidence type="ECO:0000313" key="8">
    <source>
        <dbReference type="EMBL" id="UJG39726.1"/>
    </source>
</evidence>
<sequence>MSKKNIRFGIAHIYSSYNDTIVHITDLSGAETFSRKSGGMFVKADRNESSPYAAMKAASEAANEAMDKGITGLYVRYRAPGGHKNRTPGPGVQAALRALKRAGMRIVRLEDVTPLPTDGTRRKGGRRGRRM</sequence>
<dbReference type="GO" id="GO:0019843">
    <property type="term" value="F:rRNA binding"/>
    <property type="evidence" value="ECO:0007669"/>
    <property type="project" value="UniProtKB-UniRule"/>
</dbReference>
<keyword evidence="3 6" id="KW-0694">RNA-binding</keyword>
<organism evidence="8">
    <name type="scientific">Candidatus Heimdallarchaeum aukensis</name>
    <dbReference type="NCBI Taxonomy" id="2876573"/>
    <lineage>
        <taxon>Archaea</taxon>
        <taxon>Promethearchaeati</taxon>
        <taxon>Candidatus Heimdallarchaeota</taxon>
        <taxon>Candidatus Heimdallarchaeia (ex Rinke et al. 2021) (nom. nud.)</taxon>
        <taxon>Candidatus Heimdallarchaeales</taxon>
        <taxon>Candidatus Heimdallarchaeaceae</taxon>
        <taxon>Candidatus Heimdallarchaeum</taxon>
    </lineage>
</organism>
<dbReference type="GO" id="GO:0003735">
    <property type="term" value="F:structural constituent of ribosome"/>
    <property type="evidence" value="ECO:0007669"/>
    <property type="project" value="UniProtKB-UniRule"/>
</dbReference>
<gene>
    <name evidence="6" type="primary">rps11</name>
    <name evidence="8" type="ORF">K9W45_07610</name>
</gene>
<dbReference type="NCBIfam" id="TIGR03628">
    <property type="entry name" value="arch_S11P"/>
    <property type="match status" value="1"/>
</dbReference>
<comment type="similarity">
    <text evidence="1 6 7">Belongs to the universal ribosomal protein uS11 family.</text>
</comment>
<proteinExistence type="inferred from homology"/>
<evidence type="ECO:0000256" key="3">
    <source>
        <dbReference type="ARBA" id="ARBA00022884"/>
    </source>
</evidence>
<dbReference type="InterPro" id="IPR019961">
    <property type="entry name" value="Ribosomal_uS11_archaeal"/>
</dbReference>
<dbReference type="Pfam" id="PF00411">
    <property type="entry name" value="Ribosomal_S11"/>
    <property type="match status" value="1"/>
</dbReference>
<evidence type="ECO:0000256" key="4">
    <source>
        <dbReference type="ARBA" id="ARBA00022980"/>
    </source>
</evidence>
<dbReference type="SUPFAM" id="SSF53137">
    <property type="entry name" value="Translational machinery components"/>
    <property type="match status" value="1"/>
</dbReference>
<keyword evidence="5 6" id="KW-0687">Ribonucleoprotein</keyword>
<dbReference type="InterPro" id="IPR018102">
    <property type="entry name" value="Ribosomal_uS11_CS"/>
</dbReference>
<dbReference type="EMBL" id="CP084166">
    <property type="protein sequence ID" value="UJG39726.1"/>
    <property type="molecule type" value="Genomic_DNA"/>
</dbReference>
<name>A0A9Y1BIY5_9ARCH</name>
<dbReference type="AlphaFoldDB" id="A0A9Y1BIY5"/>
<dbReference type="PROSITE" id="PS00054">
    <property type="entry name" value="RIBOSOMAL_S11"/>
    <property type="match status" value="1"/>
</dbReference>
<evidence type="ECO:0000256" key="7">
    <source>
        <dbReference type="RuleBase" id="RU003629"/>
    </source>
</evidence>
<dbReference type="InterPro" id="IPR001971">
    <property type="entry name" value="Ribosomal_uS11"/>
</dbReference>
<dbReference type="GO" id="GO:1990904">
    <property type="term" value="C:ribonucleoprotein complex"/>
    <property type="evidence" value="ECO:0007669"/>
    <property type="project" value="UniProtKB-KW"/>
</dbReference>